<dbReference type="InterPro" id="IPR006073">
    <property type="entry name" value="GTP-bd"/>
</dbReference>
<comment type="function">
    <text evidence="10">Necessary for normal cell division and for the maintenance of normal septation.</text>
</comment>
<keyword evidence="9 10" id="KW-0131">Cell cycle</keyword>
<keyword evidence="4" id="KW-0479">Metal-binding</keyword>
<dbReference type="GO" id="GO:0046872">
    <property type="term" value="F:metal ion binding"/>
    <property type="evidence" value="ECO:0007669"/>
    <property type="project" value="UniProtKB-KW"/>
</dbReference>
<dbReference type="NCBIfam" id="TIGR03598">
    <property type="entry name" value="GTPase_YsxC"/>
    <property type="match status" value="1"/>
</dbReference>
<gene>
    <name evidence="10" type="primary">engB</name>
    <name evidence="12" type="ORF">C0187_03355</name>
</gene>
<dbReference type="NCBIfam" id="TIGR00231">
    <property type="entry name" value="small_GTP"/>
    <property type="match status" value="1"/>
</dbReference>
<comment type="cofactor">
    <cofactor evidence="1">
        <name>Mg(2+)</name>
        <dbReference type="ChEBI" id="CHEBI:18420"/>
    </cofactor>
</comment>
<evidence type="ECO:0000256" key="10">
    <source>
        <dbReference type="HAMAP-Rule" id="MF_00321"/>
    </source>
</evidence>
<dbReference type="InterPro" id="IPR027417">
    <property type="entry name" value="P-loop_NTPase"/>
</dbReference>
<dbReference type="AlphaFoldDB" id="A0A2J6WN50"/>
<dbReference type="SUPFAM" id="SSF52540">
    <property type="entry name" value="P-loop containing nucleoside triphosphate hydrolases"/>
    <property type="match status" value="1"/>
</dbReference>
<sequence length="196" mass="22877">MLVQAEFIKSAFYPKDFPIIDLPEICFVGKSNVGKSSAINTLINRKDLARVGKTPGKTRLINFFSIKTKDISFVLVDLPGYGYAQVSKKEREEWKKSIENYLKFRNNLKLVVFILDIRRNPDEQDEVMFKWLKSYNKDFVMLLTKSDKLSNNEIANRLKELYIHPMINMDNCIIFSSLTKRGKDELYQKIVECCTK</sequence>
<dbReference type="GO" id="GO:0005525">
    <property type="term" value="F:GTP binding"/>
    <property type="evidence" value="ECO:0007669"/>
    <property type="project" value="UniProtKB-UniRule"/>
</dbReference>
<dbReference type="HAMAP" id="MF_00321">
    <property type="entry name" value="GTPase_EngB"/>
    <property type="match status" value="1"/>
</dbReference>
<dbReference type="InterPro" id="IPR019987">
    <property type="entry name" value="GTP-bd_ribosome_bio_YsxC"/>
</dbReference>
<evidence type="ECO:0000256" key="2">
    <source>
        <dbReference type="ARBA" id="ARBA00009638"/>
    </source>
</evidence>
<dbReference type="EMBL" id="PNIN01000037">
    <property type="protein sequence ID" value="PMP71679.1"/>
    <property type="molecule type" value="Genomic_DNA"/>
</dbReference>
<comment type="similarity">
    <text evidence="2 10">Belongs to the TRAFAC class TrmE-Era-EngA-EngB-Septin-like GTPase superfamily. EngB GTPase family.</text>
</comment>
<dbReference type="GO" id="GO:0000917">
    <property type="term" value="P:division septum assembly"/>
    <property type="evidence" value="ECO:0007669"/>
    <property type="project" value="UniProtKB-KW"/>
</dbReference>
<keyword evidence="8 10" id="KW-0717">Septation</keyword>
<evidence type="ECO:0000313" key="12">
    <source>
        <dbReference type="EMBL" id="PMP71679.1"/>
    </source>
</evidence>
<evidence type="ECO:0000256" key="6">
    <source>
        <dbReference type="ARBA" id="ARBA00022842"/>
    </source>
</evidence>
<dbReference type="CDD" id="cd01876">
    <property type="entry name" value="YihA_EngB"/>
    <property type="match status" value="1"/>
</dbReference>
<dbReference type="InterPro" id="IPR005225">
    <property type="entry name" value="Small_GTP-bd"/>
</dbReference>
<evidence type="ECO:0000256" key="1">
    <source>
        <dbReference type="ARBA" id="ARBA00001946"/>
    </source>
</evidence>
<dbReference type="Proteomes" id="UP000242881">
    <property type="component" value="Unassembled WGS sequence"/>
</dbReference>
<dbReference type="Pfam" id="PF01926">
    <property type="entry name" value="MMR_HSR1"/>
    <property type="match status" value="1"/>
</dbReference>
<accession>A0A2J6WN50</accession>
<dbReference type="PANTHER" id="PTHR11649">
    <property type="entry name" value="MSS1/TRME-RELATED GTP-BINDING PROTEIN"/>
    <property type="match status" value="1"/>
</dbReference>
<proteinExistence type="inferred from homology"/>
<dbReference type="GO" id="GO:0005829">
    <property type="term" value="C:cytosol"/>
    <property type="evidence" value="ECO:0007669"/>
    <property type="project" value="TreeGrafter"/>
</dbReference>
<reference evidence="12 13" key="1">
    <citation type="submission" date="2018-01" db="EMBL/GenBank/DDBJ databases">
        <title>Metagenomic assembled genomes from two thermal pools in the Uzon Caldera, Kamchatka, Russia.</title>
        <authorList>
            <person name="Wilkins L."/>
            <person name="Ettinger C."/>
        </authorList>
    </citation>
    <scope>NUCLEOTIDE SEQUENCE [LARGE SCALE GENOMIC DNA]</scope>
    <source>
        <strain evidence="12">ZAV-05</strain>
    </source>
</reference>
<dbReference type="Gene3D" id="3.40.50.300">
    <property type="entry name" value="P-loop containing nucleotide triphosphate hydrolases"/>
    <property type="match status" value="1"/>
</dbReference>
<comment type="caution">
    <text evidence="12">The sequence shown here is derived from an EMBL/GenBank/DDBJ whole genome shotgun (WGS) entry which is preliminary data.</text>
</comment>
<organism evidence="12 13">
    <name type="scientific">Calditerrivibrio nitroreducens</name>
    <dbReference type="NCBI Taxonomy" id="477976"/>
    <lineage>
        <taxon>Bacteria</taxon>
        <taxon>Pseudomonadati</taxon>
        <taxon>Deferribacterota</taxon>
        <taxon>Deferribacteres</taxon>
        <taxon>Deferribacterales</taxon>
        <taxon>Calditerrivibrionaceae</taxon>
    </lineage>
</organism>
<evidence type="ECO:0000256" key="4">
    <source>
        <dbReference type="ARBA" id="ARBA00022723"/>
    </source>
</evidence>
<evidence type="ECO:0000256" key="9">
    <source>
        <dbReference type="ARBA" id="ARBA00023306"/>
    </source>
</evidence>
<feature type="domain" description="EngB-type G" evidence="11">
    <location>
        <begin position="21"/>
        <end position="196"/>
    </location>
</feature>
<evidence type="ECO:0000313" key="13">
    <source>
        <dbReference type="Proteomes" id="UP000242881"/>
    </source>
</evidence>
<dbReference type="PANTHER" id="PTHR11649:SF13">
    <property type="entry name" value="ENGB-TYPE G DOMAIN-CONTAINING PROTEIN"/>
    <property type="match status" value="1"/>
</dbReference>
<evidence type="ECO:0000256" key="8">
    <source>
        <dbReference type="ARBA" id="ARBA00023210"/>
    </source>
</evidence>
<keyword evidence="6" id="KW-0460">Magnesium</keyword>
<keyword evidence="7 10" id="KW-0342">GTP-binding</keyword>
<evidence type="ECO:0000259" key="11">
    <source>
        <dbReference type="PROSITE" id="PS51706"/>
    </source>
</evidence>
<evidence type="ECO:0000256" key="5">
    <source>
        <dbReference type="ARBA" id="ARBA00022741"/>
    </source>
</evidence>
<name>A0A2J6WN50_9BACT</name>
<dbReference type="PROSITE" id="PS51706">
    <property type="entry name" value="G_ENGB"/>
    <property type="match status" value="1"/>
</dbReference>
<keyword evidence="5 10" id="KW-0547">Nucleotide-binding</keyword>
<evidence type="ECO:0000256" key="3">
    <source>
        <dbReference type="ARBA" id="ARBA00022618"/>
    </source>
</evidence>
<keyword evidence="3 10" id="KW-0132">Cell division</keyword>
<evidence type="ECO:0000256" key="7">
    <source>
        <dbReference type="ARBA" id="ARBA00023134"/>
    </source>
</evidence>
<dbReference type="InterPro" id="IPR030393">
    <property type="entry name" value="G_ENGB_dom"/>
</dbReference>
<dbReference type="FunFam" id="3.40.50.300:FF:000098">
    <property type="entry name" value="Probable GTP-binding protein EngB"/>
    <property type="match status" value="1"/>
</dbReference>
<protein>
    <recommendedName>
        <fullName evidence="10">Probable GTP-binding protein EngB</fullName>
    </recommendedName>
</protein>